<feature type="region of interest" description="Disordered" evidence="1">
    <location>
        <begin position="110"/>
        <end position="138"/>
    </location>
</feature>
<name>A0A061BKV4_RHOTO</name>
<reference evidence="2" key="1">
    <citation type="journal article" date="2014" name="Genome Announc.">
        <title>Draft genome sequence of Rhodosporidium toruloides CECT1137, an oleaginous yeast of biotechnological interest.</title>
        <authorList>
            <person name="Morin N."/>
            <person name="Calcas X."/>
            <person name="Devillers H."/>
            <person name="Durrens P."/>
            <person name="Sherman D.J."/>
            <person name="Nicaud J.-M."/>
            <person name="Neuveglise C."/>
        </authorList>
    </citation>
    <scope>NUCLEOTIDE SEQUENCE</scope>
    <source>
        <strain evidence="2">CECT1137</strain>
    </source>
</reference>
<feature type="compositionally biased region" description="Basic and acidic residues" evidence="1">
    <location>
        <begin position="485"/>
        <end position="496"/>
    </location>
</feature>
<dbReference type="EMBL" id="LK052950">
    <property type="protein sequence ID" value="CDR47677.1"/>
    <property type="molecule type" value="Genomic_DNA"/>
</dbReference>
<feature type="compositionally biased region" description="Acidic residues" evidence="1">
    <location>
        <begin position="450"/>
        <end position="461"/>
    </location>
</feature>
<accession>A0A061BKV4</accession>
<proteinExistence type="predicted"/>
<feature type="compositionally biased region" description="Basic and acidic residues" evidence="1">
    <location>
        <begin position="637"/>
        <end position="673"/>
    </location>
</feature>
<feature type="compositionally biased region" description="Basic and acidic residues" evidence="1">
    <location>
        <begin position="587"/>
        <end position="597"/>
    </location>
</feature>
<organism evidence="2">
    <name type="scientific">Rhodotorula toruloides</name>
    <name type="common">Yeast</name>
    <name type="synonym">Rhodosporidium toruloides</name>
    <dbReference type="NCBI Taxonomy" id="5286"/>
    <lineage>
        <taxon>Eukaryota</taxon>
        <taxon>Fungi</taxon>
        <taxon>Dikarya</taxon>
        <taxon>Basidiomycota</taxon>
        <taxon>Pucciniomycotina</taxon>
        <taxon>Microbotryomycetes</taxon>
        <taxon>Sporidiobolales</taxon>
        <taxon>Sporidiobolaceae</taxon>
        <taxon>Rhodotorula</taxon>
    </lineage>
</organism>
<dbReference type="AlphaFoldDB" id="A0A061BKV4"/>
<evidence type="ECO:0000313" key="2">
    <source>
        <dbReference type="EMBL" id="CDR47677.1"/>
    </source>
</evidence>
<feature type="compositionally biased region" description="Basic and acidic residues" evidence="1">
    <location>
        <begin position="248"/>
        <end position="261"/>
    </location>
</feature>
<feature type="region of interest" description="Disordered" evidence="1">
    <location>
        <begin position="581"/>
        <end position="721"/>
    </location>
</feature>
<feature type="compositionally biased region" description="Basic and acidic residues" evidence="1">
    <location>
        <begin position="29"/>
        <end position="41"/>
    </location>
</feature>
<feature type="region of interest" description="Disordered" evidence="1">
    <location>
        <begin position="1"/>
        <end position="95"/>
    </location>
</feature>
<feature type="region of interest" description="Disordered" evidence="1">
    <location>
        <begin position="412"/>
        <end position="503"/>
    </location>
</feature>
<feature type="compositionally biased region" description="Low complexity" evidence="1">
    <location>
        <begin position="18"/>
        <end position="28"/>
    </location>
</feature>
<feature type="region of interest" description="Disordered" evidence="1">
    <location>
        <begin position="230"/>
        <end position="276"/>
    </location>
</feature>
<sequence>MQAPKTEPVESPLPPAPLASTSSSLATPVDKKEGSSDEVKSEPGWMQALKGLKKEEVDATVATSTAAAPYLPTPPPGSASGHPSPAQAEDQAAQAVAAVADPNLPQNSVQAEEHYTEDPGAESDDSLSSADSEIARNAVPSPRRNILFDDDATFPSNSKFISECKKRLYKTYGVTAWVNQNEARYVVLRCSLQTQGCGFRVRAERRRDEKEWSLAPGRCVWVHNHDMEGDEEERASWSSSEDEADEGGSEKGEEQKSKDEPVLAAGTGQPWSAPTGSSVMKRLVADRASIFALQRRLQANTRQAWSASFVDGHLEGLSDSNSVPRSAFRNYCRFAEANGIPPFPLTPAILALWFYDKCSTIDGYFNTYKRSLEKIMELEGLQKVWANQPTYKQLLDLDPGSVAINQFIKERQPSAGSYQPPKAAPSVFRKKKRTTKRTRVAKSSAIVLSSDDDESREDDDGEYRSSALEPASATSGDESGDESEPAARKGSSRDVHVPGLPSANDSFASTTEAFKAYVKALVPVYGISVTKCAVSSTVTQIKCNRHHSHYSEHPGGVCSRQAVLKLNPKTKRWRIDADKSHFKHSHGPCEEILRDPSFRPTVRNPDAREALGMPPLDAPVSAKEQDKGEMASMKGKGAKEKGKEKKREREKTKDKDERRAGTSKSKGKERARDVSPPLKKRRLPEGATQAPPPHATSTISPPSEDASRQPQAGPSMYHSVHAHQPPTFMQAPQYPRPTAAPQPAAYYVPSLNSLPTSDISAFLHGLHPSLEPLTPHFIAAGLTTIDALASLTLLDPVMIDHTLALMRTRAEAAYTQSQHAPAPPSVIQLRLLAKSLKEAGRA</sequence>
<protein>
    <submittedName>
        <fullName evidence="2">RHTO0S15e00474g1_1</fullName>
    </submittedName>
</protein>
<feature type="compositionally biased region" description="Basic residues" evidence="1">
    <location>
        <begin position="428"/>
        <end position="440"/>
    </location>
</feature>
<dbReference type="OrthoDB" id="2530368at2759"/>
<gene>
    <name evidence="2" type="ORF">RHTO0S_15e00474g</name>
</gene>
<feature type="compositionally biased region" description="Low complexity" evidence="1">
    <location>
        <begin position="59"/>
        <end position="70"/>
    </location>
</feature>
<feature type="compositionally biased region" description="Low complexity" evidence="1">
    <location>
        <begin position="78"/>
        <end position="95"/>
    </location>
</feature>
<evidence type="ECO:0000256" key="1">
    <source>
        <dbReference type="SAM" id="MobiDB-lite"/>
    </source>
</evidence>